<protein>
    <submittedName>
        <fullName evidence="1">Uncharacterized protein</fullName>
    </submittedName>
</protein>
<keyword evidence="2" id="KW-1185">Reference proteome</keyword>
<proteinExistence type="predicted"/>
<comment type="caution">
    <text evidence="1">The sequence shown here is derived from an EMBL/GenBank/DDBJ whole genome shotgun (WGS) entry which is preliminary data.</text>
</comment>
<sequence length="63" mass="7284">MKQKLECIIKNDTAAYRKISVMLVNIYASQSMNFKDSVKLECENSNYKLYVDVVVNLLEMCLS</sequence>
<gene>
    <name evidence="1" type="ORF">ILEXP_LOCUS44422</name>
</gene>
<reference evidence="1 2" key="1">
    <citation type="submission" date="2024-02" db="EMBL/GenBank/DDBJ databases">
        <authorList>
            <person name="Vignale AGUSTIN F."/>
            <person name="Sosa J E."/>
            <person name="Modenutti C."/>
        </authorList>
    </citation>
    <scope>NUCLEOTIDE SEQUENCE [LARGE SCALE GENOMIC DNA]</scope>
</reference>
<dbReference type="Proteomes" id="UP001642360">
    <property type="component" value="Unassembled WGS sequence"/>
</dbReference>
<organism evidence="1 2">
    <name type="scientific">Ilex paraguariensis</name>
    <name type="common">yerba mate</name>
    <dbReference type="NCBI Taxonomy" id="185542"/>
    <lineage>
        <taxon>Eukaryota</taxon>
        <taxon>Viridiplantae</taxon>
        <taxon>Streptophyta</taxon>
        <taxon>Embryophyta</taxon>
        <taxon>Tracheophyta</taxon>
        <taxon>Spermatophyta</taxon>
        <taxon>Magnoliopsida</taxon>
        <taxon>eudicotyledons</taxon>
        <taxon>Gunneridae</taxon>
        <taxon>Pentapetalae</taxon>
        <taxon>asterids</taxon>
        <taxon>campanulids</taxon>
        <taxon>Aquifoliales</taxon>
        <taxon>Aquifoliaceae</taxon>
        <taxon>Ilex</taxon>
    </lineage>
</organism>
<dbReference type="AlphaFoldDB" id="A0ABC8U0Q0"/>
<accession>A0ABC8U0Q0</accession>
<evidence type="ECO:0000313" key="1">
    <source>
        <dbReference type="EMBL" id="CAK9174673.1"/>
    </source>
</evidence>
<dbReference type="EMBL" id="CAUOFW020006391">
    <property type="protein sequence ID" value="CAK9174673.1"/>
    <property type="molecule type" value="Genomic_DNA"/>
</dbReference>
<name>A0ABC8U0Q0_9AQUA</name>
<evidence type="ECO:0000313" key="2">
    <source>
        <dbReference type="Proteomes" id="UP001642360"/>
    </source>
</evidence>